<dbReference type="EMBL" id="VLLK01000001">
    <property type="protein sequence ID" value="TWJ08999.1"/>
    <property type="molecule type" value="Genomic_DNA"/>
</dbReference>
<dbReference type="NCBIfam" id="NF002099">
    <property type="entry name" value="PRK00944.1"/>
    <property type="match status" value="1"/>
</dbReference>
<evidence type="ECO:0000256" key="5">
    <source>
        <dbReference type="SAM" id="Phobius"/>
    </source>
</evidence>
<proteinExistence type="predicted"/>
<name>A0A562UTR4_9SPHN</name>
<gene>
    <name evidence="6" type="ORF">JN10_0621</name>
</gene>
<keyword evidence="1" id="KW-1003">Cell membrane</keyword>
<evidence type="ECO:0000256" key="3">
    <source>
        <dbReference type="ARBA" id="ARBA00022989"/>
    </source>
</evidence>
<dbReference type="Pfam" id="PF10755">
    <property type="entry name" value="DUF2585"/>
    <property type="match status" value="1"/>
</dbReference>
<dbReference type="STRING" id="476157.GCA_001663155_00123"/>
<accession>A0A562UTR4</accession>
<protein>
    <submittedName>
        <fullName evidence="6">Uncharacterized protein DUF2585</fullName>
    </submittedName>
</protein>
<keyword evidence="3 5" id="KW-1133">Transmembrane helix</keyword>
<feature type="transmembrane region" description="Helical" evidence="5">
    <location>
        <begin position="28"/>
        <end position="46"/>
    </location>
</feature>
<keyword evidence="7" id="KW-1185">Reference proteome</keyword>
<comment type="caution">
    <text evidence="6">The sequence shown here is derived from an EMBL/GenBank/DDBJ whole genome shotgun (WGS) entry which is preliminary data.</text>
</comment>
<evidence type="ECO:0000313" key="7">
    <source>
        <dbReference type="Proteomes" id="UP000320547"/>
    </source>
</evidence>
<dbReference type="Proteomes" id="UP000320547">
    <property type="component" value="Unassembled WGS sequence"/>
</dbReference>
<organism evidence="6 7">
    <name type="scientific">Altererythrobacter ishigakiensis</name>
    <dbReference type="NCBI Taxonomy" id="476157"/>
    <lineage>
        <taxon>Bacteria</taxon>
        <taxon>Pseudomonadati</taxon>
        <taxon>Pseudomonadota</taxon>
        <taxon>Alphaproteobacteria</taxon>
        <taxon>Sphingomonadales</taxon>
        <taxon>Erythrobacteraceae</taxon>
        <taxon>Altererythrobacter</taxon>
    </lineage>
</organism>
<keyword evidence="2 5" id="KW-0812">Transmembrane</keyword>
<keyword evidence="4 5" id="KW-0472">Membrane</keyword>
<dbReference type="AlphaFoldDB" id="A0A562UTR4"/>
<evidence type="ECO:0000256" key="1">
    <source>
        <dbReference type="ARBA" id="ARBA00022475"/>
    </source>
</evidence>
<evidence type="ECO:0000256" key="2">
    <source>
        <dbReference type="ARBA" id="ARBA00022692"/>
    </source>
</evidence>
<dbReference type="InterPro" id="IPR019691">
    <property type="entry name" value="DUF2585"/>
</dbReference>
<evidence type="ECO:0000313" key="6">
    <source>
        <dbReference type="EMBL" id="TWJ08999.1"/>
    </source>
</evidence>
<dbReference type="GO" id="GO:0005886">
    <property type="term" value="C:plasma membrane"/>
    <property type="evidence" value="ECO:0007669"/>
    <property type="project" value="InterPro"/>
</dbReference>
<sequence length="214" mass="23518">MRVRPHLAPIAKLIQSLAMATLVPSRKAIIASIAISIVAVIILLAMDRPPICECGYVKLWHGDINSMGNSQHIADWYTPSHIIHGPIFYALGWLFFSKWKLGGQNSTQWGLTLAVFLEAAWEVLENTPMVIDRFRSVTANWGYSGDSVLNSFADIGWMAFGFYLAMRLPIKVTIALAILGEVVAGLVVRDGLTLTVIMLVFPVDAIAEWQAGGH</sequence>
<reference evidence="6 7" key="1">
    <citation type="submission" date="2019-07" db="EMBL/GenBank/DDBJ databases">
        <title>Genomic Encyclopedia of Archaeal and Bacterial Type Strains, Phase II (KMG-II): from individual species to whole genera.</title>
        <authorList>
            <person name="Goeker M."/>
        </authorList>
    </citation>
    <scope>NUCLEOTIDE SEQUENCE [LARGE SCALE GENOMIC DNA]</scope>
    <source>
        <strain evidence="6 7">ATCC BAA-2084</strain>
    </source>
</reference>
<evidence type="ECO:0000256" key="4">
    <source>
        <dbReference type="ARBA" id="ARBA00023136"/>
    </source>
</evidence>